<feature type="region of interest" description="Disordered" evidence="1">
    <location>
        <begin position="23"/>
        <end position="46"/>
    </location>
</feature>
<name>A0AAE0YFQ6_9GAST</name>
<protein>
    <submittedName>
        <fullName evidence="2">Uncharacterized protein</fullName>
    </submittedName>
</protein>
<accession>A0AAE0YFQ6</accession>
<sequence length="74" mass="8459">MVDDWMHTLLYLTTTKPVVNNDTSGVTSQYGKLRSEGNTQLSEGADISDDNRRYKFQQCFLPYFQLYVWGGGSN</sequence>
<feature type="compositionally biased region" description="Polar residues" evidence="1">
    <location>
        <begin position="23"/>
        <end position="42"/>
    </location>
</feature>
<comment type="caution">
    <text evidence="2">The sequence shown here is derived from an EMBL/GenBank/DDBJ whole genome shotgun (WGS) entry which is preliminary data.</text>
</comment>
<organism evidence="2 3">
    <name type="scientific">Elysia crispata</name>
    <name type="common">lettuce slug</name>
    <dbReference type="NCBI Taxonomy" id="231223"/>
    <lineage>
        <taxon>Eukaryota</taxon>
        <taxon>Metazoa</taxon>
        <taxon>Spiralia</taxon>
        <taxon>Lophotrochozoa</taxon>
        <taxon>Mollusca</taxon>
        <taxon>Gastropoda</taxon>
        <taxon>Heterobranchia</taxon>
        <taxon>Euthyneura</taxon>
        <taxon>Panpulmonata</taxon>
        <taxon>Sacoglossa</taxon>
        <taxon>Placobranchoidea</taxon>
        <taxon>Plakobranchidae</taxon>
        <taxon>Elysia</taxon>
    </lineage>
</organism>
<dbReference type="EMBL" id="JAWDGP010006267">
    <property type="protein sequence ID" value="KAK3744282.1"/>
    <property type="molecule type" value="Genomic_DNA"/>
</dbReference>
<evidence type="ECO:0000313" key="3">
    <source>
        <dbReference type="Proteomes" id="UP001283361"/>
    </source>
</evidence>
<dbReference type="AlphaFoldDB" id="A0AAE0YFQ6"/>
<gene>
    <name evidence="2" type="ORF">RRG08_030368</name>
</gene>
<evidence type="ECO:0000256" key="1">
    <source>
        <dbReference type="SAM" id="MobiDB-lite"/>
    </source>
</evidence>
<reference evidence="2" key="1">
    <citation type="journal article" date="2023" name="G3 (Bethesda)">
        <title>A reference genome for the long-term kleptoplast-retaining sea slug Elysia crispata morphotype clarki.</title>
        <authorList>
            <person name="Eastman K.E."/>
            <person name="Pendleton A.L."/>
            <person name="Shaikh M.A."/>
            <person name="Suttiyut T."/>
            <person name="Ogas R."/>
            <person name="Tomko P."/>
            <person name="Gavelis G."/>
            <person name="Widhalm J.R."/>
            <person name="Wisecaver J.H."/>
        </authorList>
    </citation>
    <scope>NUCLEOTIDE SEQUENCE</scope>
    <source>
        <strain evidence="2">ECLA1</strain>
    </source>
</reference>
<evidence type="ECO:0000313" key="2">
    <source>
        <dbReference type="EMBL" id="KAK3744282.1"/>
    </source>
</evidence>
<proteinExistence type="predicted"/>
<dbReference type="Proteomes" id="UP001283361">
    <property type="component" value="Unassembled WGS sequence"/>
</dbReference>
<keyword evidence="3" id="KW-1185">Reference proteome</keyword>